<dbReference type="Proteomes" id="UP000580250">
    <property type="component" value="Unassembled WGS sequence"/>
</dbReference>
<keyword evidence="2" id="KW-1133">Transmembrane helix</keyword>
<reference evidence="3 4" key="1">
    <citation type="submission" date="2020-08" db="EMBL/GenBank/DDBJ databases">
        <authorList>
            <person name="Koutsovoulos G."/>
            <person name="Danchin GJ E."/>
        </authorList>
    </citation>
    <scope>NUCLEOTIDE SEQUENCE [LARGE SCALE GENOMIC DNA]</scope>
</reference>
<dbReference type="EMBL" id="CAJEWN010003499">
    <property type="protein sequence ID" value="CAD2207836.1"/>
    <property type="molecule type" value="Genomic_DNA"/>
</dbReference>
<keyword evidence="2" id="KW-0812">Transmembrane</keyword>
<evidence type="ECO:0000313" key="4">
    <source>
        <dbReference type="Proteomes" id="UP000580250"/>
    </source>
</evidence>
<comment type="caution">
    <text evidence="3">The sequence shown here is derived from an EMBL/GenBank/DDBJ whole genome shotgun (WGS) entry which is preliminary data.</text>
</comment>
<keyword evidence="2" id="KW-0472">Membrane</keyword>
<keyword evidence="1" id="KW-0175">Coiled coil</keyword>
<sequence>MTWLIKLKRKQWNIDLYERQLQKANRELKDLVGRMFFKMFFQSMVLSLLFVFLREEMPLDVKIGP</sequence>
<organism evidence="3 4">
    <name type="scientific">Meloidogyne enterolobii</name>
    <name type="common">Root-knot nematode worm</name>
    <name type="synonym">Meloidogyne mayaguensis</name>
    <dbReference type="NCBI Taxonomy" id="390850"/>
    <lineage>
        <taxon>Eukaryota</taxon>
        <taxon>Metazoa</taxon>
        <taxon>Ecdysozoa</taxon>
        <taxon>Nematoda</taxon>
        <taxon>Chromadorea</taxon>
        <taxon>Rhabditida</taxon>
        <taxon>Tylenchina</taxon>
        <taxon>Tylenchomorpha</taxon>
        <taxon>Tylenchoidea</taxon>
        <taxon>Meloidogynidae</taxon>
        <taxon>Meloidogyninae</taxon>
        <taxon>Meloidogyne</taxon>
    </lineage>
</organism>
<feature type="transmembrane region" description="Helical" evidence="2">
    <location>
        <begin position="35"/>
        <end position="53"/>
    </location>
</feature>
<accession>A0A6V7Y8I9</accession>
<name>A0A6V7Y8I9_MELEN</name>
<feature type="coiled-coil region" evidence="1">
    <location>
        <begin position="7"/>
        <end position="34"/>
    </location>
</feature>
<evidence type="ECO:0000256" key="2">
    <source>
        <dbReference type="SAM" id="Phobius"/>
    </source>
</evidence>
<protein>
    <submittedName>
        <fullName evidence="3">Uncharacterized protein</fullName>
    </submittedName>
</protein>
<dbReference type="AlphaFoldDB" id="A0A6V7Y8I9"/>
<proteinExistence type="predicted"/>
<gene>
    <name evidence="3" type="ORF">MENT_LOCUS61807</name>
</gene>
<evidence type="ECO:0000313" key="3">
    <source>
        <dbReference type="EMBL" id="CAD2207836.1"/>
    </source>
</evidence>
<evidence type="ECO:0000256" key="1">
    <source>
        <dbReference type="SAM" id="Coils"/>
    </source>
</evidence>